<reference evidence="1 2" key="1">
    <citation type="submission" date="2019-10" db="EMBL/GenBank/DDBJ databases">
        <title>Nocardia macrotermitis sp. nov. and Nocardia aurantia sp. nov., isolated from the gut of fungus growing-termite Macrotermes natalensis.</title>
        <authorList>
            <person name="Benndorf R."/>
            <person name="Schwitalla J."/>
            <person name="Martin K."/>
            <person name="De Beer W."/>
            <person name="Kaster A.-K."/>
            <person name="Vollmers J."/>
            <person name="Poulsen M."/>
            <person name="Beemelmanns C."/>
        </authorList>
    </citation>
    <scope>NUCLEOTIDE SEQUENCE [LARGE SCALE GENOMIC DNA]</scope>
    <source>
        <strain evidence="1 2">RB56</strain>
    </source>
</reference>
<dbReference type="Proteomes" id="UP000431401">
    <property type="component" value="Unassembled WGS sequence"/>
</dbReference>
<protein>
    <submittedName>
        <fullName evidence="1">Uncharacterized protein</fullName>
    </submittedName>
</protein>
<gene>
    <name evidence="1" type="ORF">NRB56_11540</name>
</gene>
<proteinExistence type="predicted"/>
<name>A0A7K0DIV6_9NOCA</name>
<sequence>MPAAGAGPKTGAALALGVFAAVVMTFAVPGVAQASPSGVLINERTYSGARGCVTVRGFPIRLRVDNRGAAPARVYLLPGCTGGVTKTIEAGRKAAPIGASVLFG</sequence>
<keyword evidence="2" id="KW-1185">Reference proteome</keyword>
<comment type="caution">
    <text evidence="1">The sequence shown here is derived from an EMBL/GenBank/DDBJ whole genome shotgun (WGS) entry which is preliminary data.</text>
</comment>
<dbReference type="EMBL" id="WEGI01000002">
    <property type="protein sequence ID" value="MQY25597.1"/>
    <property type="molecule type" value="Genomic_DNA"/>
</dbReference>
<organism evidence="1 2">
    <name type="scientific">Nocardia aurantia</name>
    <dbReference type="NCBI Taxonomy" id="2585199"/>
    <lineage>
        <taxon>Bacteria</taxon>
        <taxon>Bacillati</taxon>
        <taxon>Actinomycetota</taxon>
        <taxon>Actinomycetes</taxon>
        <taxon>Mycobacteriales</taxon>
        <taxon>Nocardiaceae</taxon>
        <taxon>Nocardia</taxon>
    </lineage>
</organism>
<evidence type="ECO:0000313" key="1">
    <source>
        <dbReference type="EMBL" id="MQY25597.1"/>
    </source>
</evidence>
<evidence type="ECO:0000313" key="2">
    <source>
        <dbReference type="Proteomes" id="UP000431401"/>
    </source>
</evidence>
<accession>A0A7K0DIV6</accession>
<dbReference type="AlphaFoldDB" id="A0A7K0DIV6"/>